<keyword evidence="4" id="KW-1185">Reference proteome</keyword>
<gene>
    <name evidence="3" type="ORF">DUNSADRAFT_8246</name>
</gene>
<dbReference type="Gene3D" id="3.40.190.10">
    <property type="entry name" value="Periplasmic binding protein-like II"/>
    <property type="match status" value="1"/>
</dbReference>
<evidence type="ECO:0000313" key="4">
    <source>
        <dbReference type="Proteomes" id="UP000815325"/>
    </source>
</evidence>
<dbReference type="SUPFAM" id="SSF53850">
    <property type="entry name" value="Periplasmic binding protein-like II"/>
    <property type="match status" value="1"/>
</dbReference>
<proteinExistence type="predicted"/>
<feature type="compositionally biased region" description="Acidic residues" evidence="1">
    <location>
        <begin position="127"/>
        <end position="170"/>
    </location>
</feature>
<evidence type="ECO:0000259" key="2">
    <source>
        <dbReference type="PROSITE" id="PS51408"/>
    </source>
</evidence>
<dbReference type="Pfam" id="PF00405">
    <property type="entry name" value="Transferrin"/>
    <property type="match status" value="1"/>
</dbReference>
<feature type="domain" description="Transferrin-like" evidence="2">
    <location>
        <begin position="1"/>
        <end position="124"/>
    </location>
</feature>
<dbReference type="Proteomes" id="UP000815325">
    <property type="component" value="Unassembled WGS sequence"/>
</dbReference>
<dbReference type="PANTHER" id="PTHR11485">
    <property type="entry name" value="TRANSFERRIN"/>
    <property type="match status" value="1"/>
</dbReference>
<name>A0ABQ7HA52_DUNSA</name>
<comment type="caution">
    <text evidence="3">The sequence shown here is derived from an EMBL/GenBank/DDBJ whole genome shotgun (WGS) entry which is preliminary data.</text>
</comment>
<accession>A0ABQ7HA52</accession>
<protein>
    <recommendedName>
        <fullName evidence="2">Transferrin-like domain-containing protein</fullName>
    </recommendedName>
</protein>
<dbReference type="InterPro" id="IPR001156">
    <property type="entry name" value="Transferrin-like_dom"/>
</dbReference>
<evidence type="ECO:0000256" key="1">
    <source>
        <dbReference type="SAM" id="MobiDB-lite"/>
    </source>
</evidence>
<dbReference type="PROSITE" id="PS51408">
    <property type="entry name" value="TRANSFERRIN_LIKE_4"/>
    <property type="match status" value="1"/>
</dbReference>
<feature type="region of interest" description="Disordered" evidence="1">
    <location>
        <begin position="122"/>
        <end position="183"/>
    </location>
</feature>
<reference evidence="3" key="1">
    <citation type="submission" date="2017-08" db="EMBL/GenBank/DDBJ databases">
        <authorList>
            <person name="Polle J.E."/>
            <person name="Barry K."/>
            <person name="Cushman J."/>
            <person name="Schmutz J."/>
            <person name="Tran D."/>
            <person name="Hathwaick L.T."/>
            <person name="Yim W.C."/>
            <person name="Jenkins J."/>
            <person name="Mckie-Krisberg Z.M."/>
            <person name="Prochnik S."/>
            <person name="Lindquist E."/>
            <person name="Dockter R.B."/>
            <person name="Adam C."/>
            <person name="Molina H."/>
            <person name="Bunkerborg J."/>
            <person name="Jin E."/>
            <person name="Buchheim M."/>
            <person name="Magnuson J."/>
        </authorList>
    </citation>
    <scope>NUCLEOTIDE SEQUENCE</scope>
    <source>
        <strain evidence="3">CCAP 19/18</strain>
    </source>
</reference>
<evidence type="ECO:0000313" key="3">
    <source>
        <dbReference type="EMBL" id="KAF5843732.1"/>
    </source>
</evidence>
<sequence>MKACHTGYRKASGWYLPVGKLASKGIIDFSDYAEEAANHSPPVRVDAETVEQFWDDNVCAPGTTANGPTVAGNLYGVVDGGGLCKLCKTDCTSSDPYAGYEGALSCMDQEGDIAFVKHSTVRNYDASDSEDDDSDDDDDGDDDDGDDDGDDDDGDDDGDDDDGDDDDGDDGSDRPPLTESDKSNYVGICDAGCMTLFNADGTPIQGSDGQFRYEKCSTGKLSSDAMVAKKSFVGSPEYNILMDALSLSNNTSAAVDAGDITEQQATALKQEGTVGLWSANTQLLYKITEPTTDSGFQSFFTAYDAFKEIQFSEISDKGGGFG</sequence>
<organism evidence="3 4">
    <name type="scientific">Dunaliella salina</name>
    <name type="common">Green alga</name>
    <name type="synonym">Protococcus salinus</name>
    <dbReference type="NCBI Taxonomy" id="3046"/>
    <lineage>
        <taxon>Eukaryota</taxon>
        <taxon>Viridiplantae</taxon>
        <taxon>Chlorophyta</taxon>
        <taxon>core chlorophytes</taxon>
        <taxon>Chlorophyceae</taxon>
        <taxon>CS clade</taxon>
        <taxon>Chlamydomonadales</taxon>
        <taxon>Dunaliellaceae</taxon>
        <taxon>Dunaliella</taxon>
    </lineage>
</organism>
<dbReference type="EMBL" id="MU069438">
    <property type="protein sequence ID" value="KAF5843732.1"/>
    <property type="molecule type" value="Genomic_DNA"/>
</dbReference>